<dbReference type="EMBL" id="JABSTQ010011027">
    <property type="protein sequence ID" value="KAG0415798.1"/>
    <property type="molecule type" value="Genomic_DNA"/>
</dbReference>
<protein>
    <submittedName>
        <fullName evidence="1">Uncharacterized protein</fullName>
    </submittedName>
</protein>
<evidence type="ECO:0000313" key="1">
    <source>
        <dbReference type="EMBL" id="KAG0415798.1"/>
    </source>
</evidence>
<keyword evidence="2" id="KW-1185">Reference proteome</keyword>
<dbReference type="Proteomes" id="UP000805193">
    <property type="component" value="Unassembled WGS sequence"/>
</dbReference>
<organism evidence="1 2">
    <name type="scientific">Ixodes persulcatus</name>
    <name type="common">Taiga tick</name>
    <dbReference type="NCBI Taxonomy" id="34615"/>
    <lineage>
        <taxon>Eukaryota</taxon>
        <taxon>Metazoa</taxon>
        <taxon>Ecdysozoa</taxon>
        <taxon>Arthropoda</taxon>
        <taxon>Chelicerata</taxon>
        <taxon>Arachnida</taxon>
        <taxon>Acari</taxon>
        <taxon>Parasitiformes</taxon>
        <taxon>Ixodida</taxon>
        <taxon>Ixodoidea</taxon>
        <taxon>Ixodidae</taxon>
        <taxon>Ixodinae</taxon>
        <taxon>Ixodes</taxon>
    </lineage>
</organism>
<sequence length="265" mass="30091">MWTLVSQPRSAEAQFCSNTLDAILPELRVTADSQVFLQLEDKTQGRRTLVFYAEKNLDAMIRGCAFHFAKAINARQDELGLKTLCRDNPAVHAWFTRVRHLPFVPDAFRLEFASDLLSDNPSIQPVNAARLDQFERYFRGFWLTNSLLKDIWGQFGNRGARTTNNVEGWHNGLQSRLPSRHPDLAEFLQFLKSAQHAAQNRIQALLLDPLAVAQPQSHVIQTRNNKLHQEMDAFASFISSHPPTFVDVRNYIDRVASSGALPVSH</sequence>
<gene>
    <name evidence="1" type="ORF">HPB47_007029</name>
</gene>
<accession>A0AC60P8J4</accession>
<name>A0AC60P8J4_IXOPE</name>
<proteinExistence type="predicted"/>
<reference evidence="1 2" key="1">
    <citation type="journal article" date="2020" name="Cell">
        <title>Large-Scale Comparative Analyses of Tick Genomes Elucidate Their Genetic Diversity and Vector Capacities.</title>
        <authorList>
            <consortium name="Tick Genome and Microbiome Consortium (TIGMIC)"/>
            <person name="Jia N."/>
            <person name="Wang J."/>
            <person name="Shi W."/>
            <person name="Du L."/>
            <person name="Sun Y."/>
            <person name="Zhan W."/>
            <person name="Jiang J.F."/>
            <person name="Wang Q."/>
            <person name="Zhang B."/>
            <person name="Ji P."/>
            <person name="Bell-Sakyi L."/>
            <person name="Cui X.M."/>
            <person name="Yuan T.T."/>
            <person name="Jiang B.G."/>
            <person name="Yang W.F."/>
            <person name="Lam T.T."/>
            <person name="Chang Q.C."/>
            <person name="Ding S.J."/>
            <person name="Wang X.J."/>
            <person name="Zhu J.G."/>
            <person name="Ruan X.D."/>
            <person name="Zhao L."/>
            <person name="Wei J.T."/>
            <person name="Ye R.Z."/>
            <person name="Que T.C."/>
            <person name="Du C.H."/>
            <person name="Zhou Y.H."/>
            <person name="Cheng J.X."/>
            <person name="Dai P.F."/>
            <person name="Guo W.B."/>
            <person name="Han X.H."/>
            <person name="Huang E.J."/>
            <person name="Li L.F."/>
            <person name="Wei W."/>
            <person name="Gao Y.C."/>
            <person name="Liu J.Z."/>
            <person name="Shao H.Z."/>
            <person name="Wang X."/>
            <person name="Wang C.C."/>
            <person name="Yang T.C."/>
            <person name="Huo Q.B."/>
            <person name="Li W."/>
            <person name="Chen H.Y."/>
            <person name="Chen S.E."/>
            <person name="Zhou L.G."/>
            <person name="Ni X.B."/>
            <person name="Tian J.H."/>
            <person name="Sheng Y."/>
            <person name="Liu T."/>
            <person name="Pan Y.S."/>
            <person name="Xia L.Y."/>
            <person name="Li J."/>
            <person name="Zhao F."/>
            <person name="Cao W.C."/>
        </authorList>
    </citation>
    <scope>NUCLEOTIDE SEQUENCE [LARGE SCALE GENOMIC DNA]</scope>
    <source>
        <strain evidence="1">Iper-2018</strain>
    </source>
</reference>
<comment type="caution">
    <text evidence="1">The sequence shown here is derived from an EMBL/GenBank/DDBJ whole genome shotgun (WGS) entry which is preliminary data.</text>
</comment>
<evidence type="ECO:0000313" key="2">
    <source>
        <dbReference type="Proteomes" id="UP000805193"/>
    </source>
</evidence>